<evidence type="ECO:0000256" key="5">
    <source>
        <dbReference type="SAM" id="SignalP"/>
    </source>
</evidence>
<evidence type="ECO:0000313" key="6">
    <source>
        <dbReference type="EMBL" id="CAL8109903.1"/>
    </source>
</evidence>
<dbReference type="InterPro" id="IPR017853">
    <property type="entry name" value="GH"/>
</dbReference>
<name>A0ABP1QPH8_9HEXA</name>
<evidence type="ECO:0000256" key="4">
    <source>
        <dbReference type="RuleBase" id="RU003690"/>
    </source>
</evidence>
<keyword evidence="2" id="KW-0378">Hydrolase</keyword>
<dbReference type="EMBL" id="CAXLJM020000043">
    <property type="protein sequence ID" value="CAL8109903.1"/>
    <property type="molecule type" value="Genomic_DNA"/>
</dbReference>
<evidence type="ECO:0008006" key="8">
    <source>
        <dbReference type="Google" id="ProtNLM"/>
    </source>
</evidence>
<keyword evidence="5" id="KW-0732">Signal</keyword>
<dbReference type="PROSITE" id="PS00653">
    <property type="entry name" value="GLYCOSYL_HYDROL_F1_2"/>
    <property type="match status" value="1"/>
</dbReference>
<feature type="signal peptide" evidence="5">
    <location>
        <begin position="1"/>
        <end position="24"/>
    </location>
</feature>
<evidence type="ECO:0000256" key="1">
    <source>
        <dbReference type="ARBA" id="ARBA00010838"/>
    </source>
</evidence>
<comment type="similarity">
    <text evidence="1 4">Belongs to the glycosyl hydrolase 1 family.</text>
</comment>
<dbReference type="Pfam" id="PF00232">
    <property type="entry name" value="Glyco_hydro_1"/>
    <property type="match status" value="1"/>
</dbReference>
<sequence length="522" mass="59927">MKIVAVFNYLLSFLIAYWNTESVAEDEFIYGQFPSYFRWGIGTSSYQVEGAWNLDGKGENIWDNFTHSTPSPIKDGSTGDFACDSYHKYEEDSKLVKSIGVDFYRFSISWSRILPLGTKEKVNQAGIDYYNNLINSLIHHEITPVISIHHWDLPMPLQNKGGWTNEEMIEHFGDFARILYANFGDRVKQWFTFNEAWVICVMGYGDGIFAPGVKEITETPYTCIHTILKAHAQAYRIYDLEFRDEQQGQVGITIDSGWLEPSDPNKLEDIEASERALQFKFGMFASPIVFGKYPDIVRKSVDERSKQEGRSTSRLPSFDKYWTDYIKGSYDFIGLNHYSSYLVTSASSDPGPGWYGDQNAVTFQDPSWPETGSTWLRPVPWGFRKVLNWIKNTFNNPPLIVTENGYSDLPDVGLNDYGRIEYYKGYINNLLKAVIIDGCNVRGYSAWSLMDNFEWASGYTERFGLHWVNFTDPSRERIPKESVKYLRKVFLSNGFPKPTLPWNSIQLNEQCAAVALDPDTSF</sequence>
<organism evidence="6 7">
    <name type="scientific">Orchesella dallaii</name>
    <dbReference type="NCBI Taxonomy" id="48710"/>
    <lineage>
        <taxon>Eukaryota</taxon>
        <taxon>Metazoa</taxon>
        <taxon>Ecdysozoa</taxon>
        <taxon>Arthropoda</taxon>
        <taxon>Hexapoda</taxon>
        <taxon>Collembola</taxon>
        <taxon>Entomobryomorpha</taxon>
        <taxon>Entomobryoidea</taxon>
        <taxon>Orchesellidae</taxon>
        <taxon>Orchesellinae</taxon>
        <taxon>Orchesella</taxon>
    </lineage>
</organism>
<dbReference type="PANTHER" id="PTHR10353">
    <property type="entry name" value="GLYCOSYL HYDROLASE"/>
    <property type="match status" value="1"/>
</dbReference>
<gene>
    <name evidence="6" type="ORF">ODALV1_LOCUS13796</name>
</gene>
<keyword evidence="7" id="KW-1185">Reference proteome</keyword>
<feature type="chain" id="PRO_5045554939" description="Lactase-phlorizin hydrolase" evidence="5">
    <location>
        <begin position="25"/>
        <end position="522"/>
    </location>
</feature>
<evidence type="ECO:0000256" key="2">
    <source>
        <dbReference type="ARBA" id="ARBA00022801"/>
    </source>
</evidence>
<protein>
    <recommendedName>
        <fullName evidence="8">Lactase-phlorizin hydrolase</fullName>
    </recommendedName>
</protein>
<dbReference type="InterPro" id="IPR001360">
    <property type="entry name" value="Glyco_hydro_1"/>
</dbReference>
<proteinExistence type="inferred from homology"/>
<keyword evidence="3" id="KW-0326">Glycosidase</keyword>
<dbReference type="Gene3D" id="3.20.20.80">
    <property type="entry name" value="Glycosidases"/>
    <property type="match status" value="1"/>
</dbReference>
<evidence type="ECO:0000256" key="3">
    <source>
        <dbReference type="ARBA" id="ARBA00023295"/>
    </source>
</evidence>
<dbReference type="Proteomes" id="UP001642540">
    <property type="component" value="Unassembled WGS sequence"/>
</dbReference>
<dbReference type="PRINTS" id="PR00131">
    <property type="entry name" value="GLHYDRLASE1"/>
</dbReference>
<dbReference type="InterPro" id="IPR033132">
    <property type="entry name" value="GH_1_N_CS"/>
</dbReference>
<dbReference type="SUPFAM" id="SSF51445">
    <property type="entry name" value="(Trans)glycosidases"/>
    <property type="match status" value="1"/>
</dbReference>
<reference evidence="6 7" key="1">
    <citation type="submission" date="2024-08" db="EMBL/GenBank/DDBJ databases">
        <authorList>
            <person name="Cucini C."/>
            <person name="Frati F."/>
        </authorList>
    </citation>
    <scope>NUCLEOTIDE SEQUENCE [LARGE SCALE GENOMIC DNA]</scope>
</reference>
<accession>A0ABP1QPH8</accession>
<comment type="caution">
    <text evidence="6">The sequence shown here is derived from an EMBL/GenBank/DDBJ whole genome shotgun (WGS) entry which is preliminary data.</text>
</comment>
<evidence type="ECO:0000313" key="7">
    <source>
        <dbReference type="Proteomes" id="UP001642540"/>
    </source>
</evidence>
<dbReference type="PANTHER" id="PTHR10353:SF36">
    <property type="entry name" value="LP05116P"/>
    <property type="match status" value="1"/>
</dbReference>